<keyword evidence="3" id="KW-1185">Reference proteome</keyword>
<evidence type="ECO:0000313" key="3">
    <source>
        <dbReference type="Proteomes" id="UP000233837"/>
    </source>
</evidence>
<feature type="region of interest" description="Disordered" evidence="1">
    <location>
        <begin position="1"/>
        <end position="27"/>
    </location>
</feature>
<dbReference type="Proteomes" id="UP000233837">
    <property type="component" value="Unassembled WGS sequence"/>
</dbReference>
<gene>
    <name evidence="2" type="ORF">MA16_Dca007144</name>
</gene>
<reference evidence="2 3" key="2">
    <citation type="journal article" date="2017" name="Nature">
        <title>The Apostasia genome and the evolution of orchids.</title>
        <authorList>
            <person name="Zhang G.Q."/>
            <person name="Liu K.W."/>
            <person name="Li Z."/>
            <person name="Lohaus R."/>
            <person name="Hsiao Y.Y."/>
            <person name="Niu S.C."/>
            <person name="Wang J.Y."/>
            <person name="Lin Y.C."/>
            <person name="Xu Q."/>
            <person name="Chen L.J."/>
            <person name="Yoshida K."/>
            <person name="Fujiwara S."/>
            <person name="Wang Z.W."/>
            <person name="Zhang Y.Q."/>
            <person name="Mitsuda N."/>
            <person name="Wang M."/>
            <person name="Liu G.H."/>
            <person name="Pecoraro L."/>
            <person name="Huang H.X."/>
            <person name="Xiao X.J."/>
            <person name="Lin M."/>
            <person name="Wu X.Y."/>
            <person name="Wu W.L."/>
            <person name="Chen Y.Y."/>
            <person name="Chang S.B."/>
            <person name="Sakamoto S."/>
            <person name="Ohme-Takagi M."/>
            <person name="Yagi M."/>
            <person name="Zeng S.J."/>
            <person name="Shen C.Y."/>
            <person name="Yeh C.M."/>
            <person name="Luo Y.B."/>
            <person name="Tsai W.C."/>
            <person name="Van de Peer Y."/>
            <person name="Liu Z.J."/>
        </authorList>
    </citation>
    <scope>NUCLEOTIDE SEQUENCE [LARGE SCALE GENOMIC DNA]</scope>
    <source>
        <tissue evidence="2">The whole plant</tissue>
    </source>
</reference>
<dbReference type="AlphaFoldDB" id="A0A2I0W413"/>
<sequence length="53" mass="5878">MFASSTRPSMVSNKHHGSGTTRSRPFSPLLGSITVTRILPYLSTAKLTFKFTY</sequence>
<accession>A0A2I0W413</accession>
<evidence type="ECO:0000256" key="1">
    <source>
        <dbReference type="SAM" id="MobiDB-lite"/>
    </source>
</evidence>
<name>A0A2I0W413_9ASPA</name>
<dbReference type="EMBL" id="KZ502938">
    <property type="protein sequence ID" value="PKU70392.1"/>
    <property type="molecule type" value="Genomic_DNA"/>
</dbReference>
<protein>
    <submittedName>
        <fullName evidence="2">Uncharacterized protein</fullName>
    </submittedName>
</protein>
<proteinExistence type="predicted"/>
<reference evidence="2 3" key="1">
    <citation type="journal article" date="2016" name="Sci. Rep.">
        <title>The Dendrobium catenatum Lindl. genome sequence provides insights into polysaccharide synthase, floral development and adaptive evolution.</title>
        <authorList>
            <person name="Zhang G.Q."/>
            <person name="Xu Q."/>
            <person name="Bian C."/>
            <person name="Tsai W.C."/>
            <person name="Yeh C.M."/>
            <person name="Liu K.W."/>
            <person name="Yoshida K."/>
            <person name="Zhang L.S."/>
            <person name="Chang S.B."/>
            <person name="Chen F."/>
            <person name="Shi Y."/>
            <person name="Su Y.Y."/>
            <person name="Zhang Y.Q."/>
            <person name="Chen L.J."/>
            <person name="Yin Y."/>
            <person name="Lin M."/>
            <person name="Huang H."/>
            <person name="Deng H."/>
            <person name="Wang Z.W."/>
            <person name="Zhu S.L."/>
            <person name="Zhao X."/>
            <person name="Deng C."/>
            <person name="Niu S.C."/>
            <person name="Huang J."/>
            <person name="Wang M."/>
            <person name="Liu G.H."/>
            <person name="Yang H.J."/>
            <person name="Xiao X.J."/>
            <person name="Hsiao Y.Y."/>
            <person name="Wu W.L."/>
            <person name="Chen Y.Y."/>
            <person name="Mitsuda N."/>
            <person name="Ohme-Takagi M."/>
            <person name="Luo Y.B."/>
            <person name="Van de Peer Y."/>
            <person name="Liu Z.J."/>
        </authorList>
    </citation>
    <scope>NUCLEOTIDE SEQUENCE [LARGE SCALE GENOMIC DNA]</scope>
    <source>
        <tissue evidence="2">The whole plant</tissue>
    </source>
</reference>
<evidence type="ECO:0000313" key="2">
    <source>
        <dbReference type="EMBL" id="PKU70392.1"/>
    </source>
</evidence>
<organism evidence="2 3">
    <name type="scientific">Dendrobium catenatum</name>
    <dbReference type="NCBI Taxonomy" id="906689"/>
    <lineage>
        <taxon>Eukaryota</taxon>
        <taxon>Viridiplantae</taxon>
        <taxon>Streptophyta</taxon>
        <taxon>Embryophyta</taxon>
        <taxon>Tracheophyta</taxon>
        <taxon>Spermatophyta</taxon>
        <taxon>Magnoliopsida</taxon>
        <taxon>Liliopsida</taxon>
        <taxon>Asparagales</taxon>
        <taxon>Orchidaceae</taxon>
        <taxon>Epidendroideae</taxon>
        <taxon>Malaxideae</taxon>
        <taxon>Dendrobiinae</taxon>
        <taxon>Dendrobium</taxon>
    </lineage>
</organism>
<feature type="compositionally biased region" description="Polar residues" evidence="1">
    <location>
        <begin position="1"/>
        <end position="24"/>
    </location>
</feature>